<dbReference type="PRINTS" id="PR00081">
    <property type="entry name" value="GDHRDH"/>
</dbReference>
<dbReference type="InterPro" id="IPR036291">
    <property type="entry name" value="NAD(P)-bd_dom_sf"/>
</dbReference>
<accession>A0A381YS31</accession>
<proteinExistence type="inferred from homology"/>
<dbReference type="InterPro" id="IPR020904">
    <property type="entry name" value="Sc_DH/Rdtase_CS"/>
</dbReference>
<evidence type="ECO:0008006" key="3">
    <source>
        <dbReference type="Google" id="ProtNLM"/>
    </source>
</evidence>
<dbReference type="EMBL" id="UINC01018913">
    <property type="protein sequence ID" value="SVA79780.1"/>
    <property type="molecule type" value="Genomic_DNA"/>
</dbReference>
<dbReference type="AlphaFoldDB" id="A0A381YS31"/>
<dbReference type="SUPFAM" id="SSF51735">
    <property type="entry name" value="NAD(P)-binding Rossmann-fold domains"/>
    <property type="match status" value="1"/>
</dbReference>
<dbReference type="PRINTS" id="PR00080">
    <property type="entry name" value="SDRFAMILY"/>
</dbReference>
<dbReference type="GO" id="GO:0032787">
    <property type="term" value="P:monocarboxylic acid metabolic process"/>
    <property type="evidence" value="ECO:0007669"/>
    <property type="project" value="UniProtKB-ARBA"/>
</dbReference>
<sequence length="268" mass="28760">MTKEISSMRIAITAAASGIGSHIATELSALGAQIAICDHDNKHLEAFKENYNSISVTKADVAIESEVVEFFRDINSNLGGLDALINNAGISGPTANLEDVKFSDWENTLSVNLNSAFLCSKEAVPMLRNSGGGSIINIGSSSSFFGTPLRSAYSASKWALIGLTKTWAMELGQDNIRVNAICPGSVNGPRIEKVIKQEASERNTDPSMIREAYLNQTSLRTFIDPEEITGMVKYLLSPIAAKVSGQAMSIDGHTESLSQIRTKEDNNG</sequence>
<dbReference type="PANTHER" id="PTHR42879">
    <property type="entry name" value="3-OXOACYL-(ACYL-CARRIER-PROTEIN) REDUCTASE"/>
    <property type="match status" value="1"/>
</dbReference>
<dbReference type="InterPro" id="IPR002347">
    <property type="entry name" value="SDR_fam"/>
</dbReference>
<dbReference type="PROSITE" id="PS00061">
    <property type="entry name" value="ADH_SHORT"/>
    <property type="match status" value="1"/>
</dbReference>
<evidence type="ECO:0000313" key="2">
    <source>
        <dbReference type="EMBL" id="SVA79780.1"/>
    </source>
</evidence>
<dbReference type="Pfam" id="PF13561">
    <property type="entry name" value="adh_short_C2"/>
    <property type="match status" value="1"/>
</dbReference>
<organism evidence="2">
    <name type="scientific">marine metagenome</name>
    <dbReference type="NCBI Taxonomy" id="408172"/>
    <lineage>
        <taxon>unclassified sequences</taxon>
        <taxon>metagenomes</taxon>
        <taxon>ecological metagenomes</taxon>
    </lineage>
</organism>
<comment type="similarity">
    <text evidence="1">Belongs to the short-chain dehydrogenases/reductases (SDR) family.</text>
</comment>
<gene>
    <name evidence="2" type="ORF">METZ01_LOCUS132634</name>
</gene>
<dbReference type="InterPro" id="IPR050259">
    <property type="entry name" value="SDR"/>
</dbReference>
<dbReference type="PANTHER" id="PTHR42879:SF2">
    <property type="entry name" value="3-OXOACYL-[ACYL-CARRIER-PROTEIN] REDUCTASE FABG"/>
    <property type="match status" value="1"/>
</dbReference>
<protein>
    <recommendedName>
        <fullName evidence="3">3-oxoacyl-[acyl-carrier-protein] reductase</fullName>
    </recommendedName>
</protein>
<reference evidence="2" key="1">
    <citation type="submission" date="2018-05" db="EMBL/GenBank/DDBJ databases">
        <authorList>
            <person name="Lanie J.A."/>
            <person name="Ng W.-L."/>
            <person name="Kazmierczak K.M."/>
            <person name="Andrzejewski T.M."/>
            <person name="Davidsen T.M."/>
            <person name="Wayne K.J."/>
            <person name="Tettelin H."/>
            <person name="Glass J.I."/>
            <person name="Rusch D."/>
            <person name="Podicherti R."/>
            <person name="Tsui H.-C.T."/>
            <person name="Winkler M.E."/>
        </authorList>
    </citation>
    <scope>NUCLEOTIDE SEQUENCE</scope>
</reference>
<name>A0A381YS31_9ZZZZ</name>
<dbReference type="CDD" id="cd05233">
    <property type="entry name" value="SDR_c"/>
    <property type="match status" value="1"/>
</dbReference>
<dbReference type="NCBIfam" id="NF009466">
    <property type="entry name" value="PRK12826.1-2"/>
    <property type="match status" value="1"/>
</dbReference>
<dbReference type="FunFam" id="3.40.50.720:FF:000084">
    <property type="entry name" value="Short-chain dehydrogenase reductase"/>
    <property type="match status" value="1"/>
</dbReference>
<evidence type="ECO:0000256" key="1">
    <source>
        <dbReference type="ARBA" id="ARBA00006484"/>
    </source>
</evidence>
<dbReference type="Gene3D" id="3.40.50.720">
    <property type="entry name" value="NAD(P)-binding Rossmann-like Domain"/>
    <property type="match status" value="1"/>
</dbReference>